<reference evidence="5" key="1">
    <citation type="submission" date="2016-03" db="EMBL/GenBank/DDBJ databases">
        <title>Updated assembly of Pseudogymnoascus destructans, the fungus causing white-nose syndrome of bats.</title>
        <authorList>
            <person name="Palmer J.M."/>
            <person name="Drees K.P."/>
            <person name="Foster J.T."/>
            <person name="Lindner D.L."/>
        </authorList>
    </citation>
    <scope>NUCLEOTIDE SEQUENCE [LARGE SCALE GENOMIC DNA]</scope>
    <source>
        <strain evidence="5">20631-21</strain>
    </source>
</reference>
<dbReference type="VEuPathDB" id="FungiDB:GMDG_02155"/>
<accession>A0A177A1K3</accession>
<proteinExistence type="predicted"/>
<dbReference type="CDD" id="cd16454">
    <property type="entry name" value="RING-H2_PA-TM-RING"/>
    <property type="match status" value="1"/>
</dbReference>
<keyword evidence="1" id="KW-0863">Zinc-finger</keyword>
<dbReference type="GeneID" id="36290505"/>
<dbReference type="Proteomes" id="UP000077154">
    <property type="component" value="Unassembled WGS sequence"/>
</dbReference>
<keyword evidence="3" id="KW-0472">Membrane</keyword>
<dbReference type="GO" id="GO:0008270">
    <property type="term" value="F:zinc ion binding"/>
    <property type="evidence" value="ECO:0007669"/>
    <property type="project" value="UniProtKB-KW"/>
</dbReference>
<dbReference type="SMART" id="SM00184">
    <property type="entry name" value="RING"/>
    <property type="match status" value="1"/>
</dbReference>
<evidence type="ECO:0000313" key="5">
    <source>
        <dbReference type="EMBL" id="OAF56155.1"/>
    </source>
</evidence>
<dbReference type="PANTHER" id="PTHR22765:SF413">
    <property type="entry name" value="FINGER DOMAIN PROTEIN, PUTATIVE (AFU_ORTHOLOGUE AFUA_1G04600)-RELATED"/>
    <property type="match status" value="1"/>
</dbReference>
<dbReference type="InterPro" id="IPR001841">
    <property type="entry name" value="Znf_RING"/>
</dbReference>
<dbReference type="RefSeq" id="XP_024321452.1">
    <property type="nucleotide sequence ID" value="XM_024471030.1"/>
</dbReference>
<dbReference type="GO" id="GO:0006511">
    <property type="term" value="P:ubiquitin-dependent protein catabolic process"/>
    <property type="evidence" value="ECO:0007669"/>
    <property type="project" value="TreeGrafter"/>
</dbReference>
<dbReference type="Gene3D" id="3.30.40.10">
    <property type="entry name" value="Zinc/RING finger domain, C3HC4 (zinc finger)"/>
    <property type="match status" value="1"/>
</dbReference>
<dbReference type="GO" id="GO:0061630">
    <property type="term" value="F:ubiquitin protein ligase activity"/>
    <property type="evidence" value="ECO:0007669"/>
    <property type="project" value="TreeGrafter"/>
</dbReference>
<feature type="domain" description="RING-type" evidence="4">
    <location>
        <begin position="344"/>
        <end position="387"/>
    </location>
</feature>
<evidence type="ECO:0000256" key="1">
    <source>
        <dbReference type="PROSITE-ProRule" id="PRU00175"/>
    </source>
</evidence>
<dbReference type="PANTHER" id="PTHR22765">
    <property type="entry name" value="RING FINGER AND PROTEASE ASSOCIATED DOMAIN-CONTAINING"/>
    <property type="match status" value="1"/>
</dbReference>
<dbReference type="InterPro" id="IPR051826">
    <property type="entry name" value="E3_ubiquitin-ligase_domain"/>
</dbReference>
<name>A0A177A1K3_9PEZI</name>
<dbReference type="GO" id="GO:0005737">
    <property type="term" value="C:cytoplasm"/>
    <property type="evidence" value="ECO:0007669"/>
    <property type="project" value="TreeGrafter"/>
</dbReference>
<dbReference type="SUPFAM" id="SSF57850">
    <property type="entry name" value="RING/U-box"/>
    <property type="match status" value="1"/>
</dbReference>
<keyword evidence="3" id="KW-0812">Transmembrane</keyword>
<keyword evidence="3" id="KW-1133">Transmembrane helix</keyword>
<gene>
    <name evidence="5" type="ORF">VC83_07460</name>
</gene>
<evidence type="ECO:0000259" key="4">
    <source>
        <dbReference type="PROSITE" id="PS50089"/>
    </source>
</evidence>
<feature type="transmembrane region" description="Helical" evidence="3">
    <location>
        <begin position="226"/>
        <end position="251"/>
    </location>
</feature>
<feature type="region of interest" description="Disordered" evidence="2">
    <location>
        <begin position="450"/>
        <end position="469"/>
    </location>
</feature>
<sequence>MAAQSMKISVIAFTDPATLSTGVNIDDVLVDIPDNLNTVGNLALGQNIQTLSTNGNDGTGRSQGLLYVPDLASTDPCFNLSKQHIPALASRRKDFPGEDLKLIALAPWINSTCSLSFLDMASLVSLQAFIFYTTDNTDVMPPPISSPIWNMHDGGQWKAAHGFPVYAVPGSYGNTLMDQLSRYSGNSSSVPFGKQVLDLKGVEANSFVRVYTQIATDSSSGSLPGLWVFLLIAIASLGAALMLTSFFVHFVQRRRRQNLRRRIAAGEVNLEALGIKRLTVPVETIQKMPVYIYMCEETPAPPESGVKGTTSKEEHVFNIPVINEPVTGLRIQLQMYQPQSQPTCPICLDDYESLKTVVRELPCGHIFHPECIDHFLSKNSSLCPMCKTSALPIGFCPPVITNSMVRRERIGRLMDENSETPDSGDWRSRARHWVNRQRIGGPHHVSSIELQTRRDSTPPAIVSAPSPAYIPEGTSRQAIVEPRSQALMSNTVANEEAVEERPRPKSADRALTTGRRAIHRVFPTL</sequence>
<keyword evidence="1" id="KW-0862">Zinc</keyword>
<evidence type="ECO:0000256" key="2">
    <source>
        <dbReference type="SAM" id="MobiDB-lite"/>
    </source>
</evidence>
<dbReference type="eggNOG" id="KOG0800">
    <property type="taxonomic scope" value="Eukaryota"/>
</dbReference>
<dbReference type="EMBL" id="KV441405">
    <property type="protein sequence ID" value="OAF56155.1"/>
    <property type="molecule type" value="Genomic_DNA"/>
</dbReference>
<dbReference type="PROSITE" id="PS50089">
    <property type="entry name" value="ZF_RING_2"/>
    <property type="match status" value="1"/>
</dbReference>
<organism evidence="5">
    <name type="scientific">Pseudogymnoascus destructans</name>
    <dbReference type="NCBI Taxonomy" id="655981"/>
    <lineage>
        <taxon>Eukaryota</taxon>
        <taxon>Fungi</taxon>
        <taxon>Dikarya</taxon>
        <taxon>Ascomycota</taxon>
        <taxon>Pezizomycotina</taxon>
        <taxon>Leotiomycetes</taxon>
        <taxon>Thelebolales</taxon>
        <taxon>Thelebolaceae</taxon>
        <taxon>Pseudogymnoascus</taxon>
    </lineage>
</organism>
<dbReference type="OrthoDB" id="21204at2759"/>
<dbReference type="InterPro" id="IPR013083">
    <property type="entry name" value="Znf_RING/FYVE/PHD"/>
</dbReference>
<dbReference type="AlphaFoldDB" id="A0A177A1K3"/>
<keyword evidence="1" id="KW-0479">Metal-binding</keyword>
<evidence type="ECO:0000256" key="3">
    <source>
        <dbReference type="SAM" id="Phobius"/>
    </source>
</evidence>
<dbReference type="Pfam" id="PF13639">
    <property type="entry name" value="zf-RING_2"/>
    <property type="match status" value="1"/>
</dbReference>
<protein>
    <recommendedName>
        <fullName evidence="4">RING-type domain-containing protein</fullName>
    </recommendedName>
</protein>